<proteinExistence type="predicted"/>
<keyword evidence="1" id="KW-1133">Transmembrane helix</keyword>
<dbReference type="AlphaFoldDB" id="A0AAD8W4F8"/>
<dbReference type="EMBL" id="JAUUTY010000004">
    <property type="protein sequence ID" value="KAK1643366.1"/>
    <property type="molecule type" value="Genomic_DNA"/>
</dbReference>
<protein>
    <recommendedName>
        <fullName evidence="4">Transmembrane protein</fullName>
    </recommendedName>
</protein>
<feature type="transmembrane region" description="Helical" evidence="1">
    <location>
        <begin position="60"/>
        <end position="81"/>
    </location>
</feature>
<keyword evidence="1" id="KW-0472">Membrane</keyword>
<name>A0AAD8W4F8_LOLMU</name>
<feature type="transmembrane region" description="Helical" evidence="1">
    <location>
        <begin position="30"/>
        <end position="54"/>
    </location>
</feature>
<keyword evidence="3" id="KW-1185">Reference proteome</keyword>
<evidence type="ECO:0000313" key="2">
    <source>
        <dbReference type="EMBL" id="KAK1643366.1"/>
    </source>
</evidence>
<keyword evidence="1" id="KW-0812">Transmembrane</keyword>
<gene>
    <name evidence="2" type="ORF">QYE76_061171</name>
</gene>
<evidence type="ECO:0000313" key="3">
    <source>
        <dbReference type="Proteomes" id="UP001231189"/>
    </source>
</evidence>
<organism evidence="2 3">
    <name type="scientific">Lolium multiflorum</name>
    <name type="common">Italian ryegrass</name>
    <name type="synonym">Lolium perenne subsp. multiflorum</name>
    <dbReference type="NCBI Taxonomy" id="4521"/>
    <lineage>
        <taxon>Eukaryota</taxon>
        <taxon>Viridiplantae</taxon>
        <taxon>Streptophyta</taxon>
        <taxon>Embryophyta</taxon>
        <taxon>Tracheophyta</taxon>
        <taxon>Spermatophyta</taxon>
        <taxon>Magnoliopsida</taxon>
        <taxon>Liliopsida</taxon>
        <taxon>Poales</taxon>
        <taxon>Poaceae</taxon>
        <taxon>BOP clade</taxon>
        <taxon>Pooideae</taxon>
        <taxon>Poodae</taxon>
        <taxon>Poeae</taxon>
        <taxon>Poeae Chloroplast Group 2 (Poeae type)</taxon>
        <taxon>Loliodinae</taxon>
        <taxon>Loliinae</taxon>
        <taxon>Lolium</taxon>
    </lineage>
</organism>
<dbReference type="Proteomes" id="UP001231189">
    <property type="component" value="Unassembled WGS sequence"/>
</dbReference>
<evidence type="ECO:0008006" key="4">
    <source>
        <dbReference type="Google" id="ProtNLM"/>
    </source>
</evidence>
<sequence>MADIENGIHDALVATAEPDEEANRRCRQQILGVLSLVLGAITAVLLLMCIYYGLKDDSSIPLWALALILGMQAYLVGFGFFRARRPLWKILCEICNPEEEWQIDA</sequence>
<comment type="caution">
    <text evidence="2">The sequence shown here is derived from an EMBL/GenBank/DDBJ whole genome shotgun (WGS) entry which is preliminary data.</text>
</comment>
<reference evidence="2" key="1">
    <citation type="submission" date="2023-07" db="EMBL/GenBank/DDBJ databases">
        <title>A chromosome-level genome assembly of Lolium multiflorum.</title>
        <authorList>
            <person name="Chen Y."/>
            <person name="Copetti D."/>
            <person name="Kolliker R."/>
            <person name="Studer B."/>
        </authorList>
    </citation>
    <scope>NUCLEOTIDE SEQUENCE</scope>
    <source>
        <strain evidence="2">02402/16</strain>
        <tissue evidence="2">Leaf</tissue>
    </source>
</reference>
<evidence type="ECO:0000256" key="1">
    <source>
        <dbReference type="SAM" id="Phobius"/>
    </source>
</evidence>
<accession>A0AAD8W4F8</accession>